<evidence type="ECO:0000256" key="1">
    <source>
        <dbReference type="SAM" id="Phobius"/>
    </source>
</evidence>
<dbReference type="PANTHER" id="PTHR46484:SF8">
    <property type="entry name" value="B-CELL RECEPTOR CD22-LIKE-RELATED"/>
    <property type="match status" value="1"/>
</dbReference>
<dbReference type="OrthoDB" id="6250964at2759"/>
<dbReference type="EMBL" id="JAERUA010000016">
    <property type="protein sequence ID" value="KAI1888860.1"/>
    <property type="molecule type" value="Genomic_DNA"/>
</dbReference>
<evidence type="ECO:0000313" key="5">
    <source>
        <dbReference type="Proteomes" id="UP000829720"/>
    </source>
</evidence>
<evidence type="ECO:0000313" key="4">
    <source>
        <dbReference type="EMBL" id="KAI1888860.1"/>
    </source>
</evidence>
<reference evidence="4" key="1">
    <citation type="submission" date="2021-01" db="EMBL/GenBank/DDBJ databases">
        <authorList>
            <person name="Zahm M."/>
            <person name="Roques C."/>
            <person name="Cabau C."/>
            <person name="Klopp C."/>
            <person name="Donnadieu C."/>
            <person name="Jouanno E."/>
            <person name="Lampietro C."/>
            <person name="Louis A."/>
            <person name="Herpin A."/>
            <person name="Echchiki A."/>
            <person name="Berthelot C."/>
            <person name="Parey E."/>
            <person name="Roest-Crollius H."/>
            <person name="Braasch I."/>
            <person name="Postlethwait J."/>
            <person name="Bobe J."/>
            <person name="Montfort J."/>
            <person name="Bouchez O."/>
            <person name="Begum T."/>
            <person name="Mejri S."/>
            <person name="Adams A."/>
            <person name="Chen W.-J."/>
            <person name="Guiguen Y."/>
        </authorList>
    </citation>
    <scope>NUCLEOTIDE SEQUENCE</scope>
    <source>
        <tissue evidence="4">Blood</tissue>
    </source>
</reference>
<dbReference type="InterPro" id="IPR036179">
    <property type="entry name" value="Ig-like_dom_sf"/>
</dbReference>
<keyword evidence="1" id="KW-0472">Membrane</keyword>
<dbReference type="InterPro" id="IPR003599">
    <property type="entry name" value="Ig_sub"/>
</dbReference>
<name>A0A8T3CYP9_9TELE</name>
<organism evidence="4 5">
    <name type="scientific">Albula goreensis</name>
    <dbReference type="NCBI Taxonomy" id="1534307"/>
    <lineage>
        <taxon>Eukaryota</taxon>
        <taxon>Metazoa</taxon>
        <taxon>Chordata</taxon>
        <taxon>Craniata</taxon>
        <taxon>Vertebrata</taxon>
        <taxon>Euteleostomi</taxon>
        <taxon>Actinopterygii</taxon>
        <taxon>Neopterygii</taxon>
        <taxon>Teleostei</taxon>
        <taxon>Albuliformes</taxon>
        <taxon>Albulidae</taxon>
        <taxon>Albula</taxon>
    </lineage>
</organism>
<dbReference type="SUPFAM" id="SSF48726">
    <property type="entry name" value="Immunoglobulin"/>
    <property type="match status" value="1"/>
</dbReference>
<dbReference type="PANTHER" id="PTHR46484">
    <property type="entry name" value="SI:CH211-171H4.5-RELATED"/>
    <property type="match status" value="1"/>
</dbReference>
<dbReference type="InterPro" id="IPR007110">
    <property type="entry name" value="Ig-like_dom"/>
</dbReference>
<evidence type="ECO:0000256" key="2">
    <source>
        <dbReference type="SAM" id="SignalP"/>
    </source>
</evidence>
<dbReference type="AlphaFoldDB" id="A0A8T3CYP9"/>
<dbReference type="Proteomes" id="UP000829720">
    <property type="component" value="Unassembled WGS sequence"/>
</dbReference>
<feature type="domain" description="Ig-like" evidence="3">
    <location>
        <begin position="111"/>
        <end position="193"/>
    </location>
</feature>
<comment type="caution">
    <text evidence="4">The sequence shown here is derived from an EMBL/GenBank/DDBJ whole genome shotgun (WGS) entry which is preliminary data.</text>
</comment>
<proteinExistence type="predicted"/>
<feature type="signal peptide" evidence="2">
    <location>
        <begin position="1"/>
        <end position="20"/>
    </location>
</feature>
<dbReference type="SMART" id="SM00409">
    <property type="entry name" value="IG"/>
    <property type="match status" value="2"/>
</dbReference>
<dbReference type="Pfam" id="PF13895">
    <property type="entry name" value="Ig_2"/>
    <property type="match status" value="1"/>
</dbReference>
<dbReference type="PROSITE" id="PS50835">
    <property type="entry name" value="IG_LIKE"/>
    <property type="match status" value="1"/>
</dbReference>
<sequence>MALTWLYFVFGFCLLSAVLCSDWSVSMPQRIEVLSGSCVLIPCTFEVKDENRDEIKDRASEGTKKVSSTLSFTASYLHHGNIICSAAYPLQQGGGSESAEETVALNVLYAPKNTSVSVGPAALVPKGSVVVLACSSNANPQAESYTWFRVSGSEVTAVGWENNLTFAVSEDRGGLYICEAANPHGRQNSTTVRIDVQGVGVAPWIWGVVAGGVLLFCCLLILFICRVTKHVMSPASVSMEALSADNSPIYENASVVKASQGSKDVDEPVYNNSDSACASKAGYASHPPAAAENNYELYANSKVPFRK</sequence>
<protein>
    <recommendedName>
        <fullName evidence="3">Ig-like domain-containing protein</fullName>
    </recommendedName>
</protein>
<accession>A0A8T3CYP9</accession>
<dbReference type="Gene3D" id="2.60.40.10">
    <property type="entry name" value="Immunoglobulins"/>
    <property type="match status" value="2"/>
</dbReference>
<evidence type="ECO:0000259" key="3">
    <source>
        <dbReference type="PROSITE" id="PS50835"/>
    </source>
</evidence>
<keyword evidence="1" id="KW-0812">Transmembrane</keyword>
<dbReference type="InterPro" id="IPR013783">
    <property type="entry name" value="Ig-like_fold"/>
</dbReference>
<feature type="transmembrane region" description="Helical" evidence="1">
    <location>
        <begin position="204"/>
        <end position="225"/>
    </location>
</feature>
<gene>
    <name evidence="4" type="ORF">AGOR_G00173120</name>
</gene>
<keyword evidence="2" id="KW-0732">Signal</keyword>
<keyword evidence="5" id="KW-1185">Reference proteome</keyword>
<dbReference type="CDD" id="cd00096">
    <property type="entry name" value="Ig"/>
    <property type="match status" value="1"/>
</dbReference>
<feature type="chain" id="PRO_5035909488" description="Ig-like domain-containing protein" evidence="2">
    <location>
        <begin position="21"/>
        <end position="307"/>
    </location>
</feature>
<keyword evidence="1" id="KW-1133">Transmembrane helix</keyword>